<keyword evidence="1" id="KW-0547">Nucleotide-binding</keyword>
<evidence type="ECO:0000256" key="5">
    <source>
        <dbReference type="SAM" id="Phobius"/>
    </source>
</evidence>
<feature type="chain" id="PRO_5047245571" description="Mrp family chromosome partitioning ATPase" evidence="6">
    <location>
        <begin position="37"/>
        <end position="582"/>
    </location>
</feature>
<dbReference type="InterPro" id="IPR027417">
    <property type="entry name" value="P-loop_NTPase"/>
</dbReference>
<dbReference type="PANTHER" id="PTHR32309:SF31">
    <property type="entry name" value="CAPSULAR EXOPOLYSACCHARIDE FAMILY"/>
    <property type="match status" value="1"/>
</dbReference>
<evidence type="ECO:0000256" key="1">
    <source>
        <dbReference type="ARBA" id="ARBA00022741"/>
    </source>
</evidence>
<dbReference type="EMBL" id="BAABHF010000010">
    <property type="protein sequence ID" value="GAA4485908.1"/>
    <property type="molecule type" value="Genomic_DNA"/>
</dbReference>
<proteinExistence type="predicted"/>
<sequence>MTGVARRHLRLICSLAAATTVVGVAGGLLLPASAQATATVLVSPLDGNPYSTNGRGDDLTNLQSEAALVQADAVEKVVRQKFRAGDRSKVAVTVPPNTQVLQITYTASSATAARDGAQAFANGYLTYRSQRAQSLLNDKSAKLREQEKKVQQELSATTKRLSTAPASQKNYLQQRINAYNNQLGVIDEQNNDIAATPVNPGSVITPAQPPTGSLTTRAATFGGAGLAVGLFAGLLIALALERSDRRLRDVRTVQRLGVPVLSTVSSAGGLVLVTAPKSRAGEAYRRLRAAVVASVQDRPVTLLVTSATPAASATLTSSNLAVALAHAGSATIMVDASFSETSPSALFGLGQSKGLSDVLMRGTDPTQLLVHADSQLRLLPRGPGAGAAAERFSGPRMRETVRLLRDKAEYILINAPSVHDANAQALCTLADAVLIVVTLGQTTRADIEQAYTEAERAGAVVIGTVVEDSRARRSVTGDRPSRPPSSHRADGPGTAVTRREPEYRPGAPGAPGTPVGPGAPVGPGTPVGPREPDRRQGVPTAGNTSTTSTSPDWSRFSGSEPPQEPADSSDSTETAVHKAIEA</sequence>
<evidence type="ECO:0008006" key="9">
    <source>
        <dbReference type="Google" id="ProtNLM"/>
    </source>
</evidence>
<evidence type="ECO:0000256" key="2">
    <source>
        <dbReference type="ARBA" id="ARBA00022840"/>
    </source>
</evidence>
<feature type="region of interest" description="Disordered" evidence="4">
    <location>
        <begin position="470"/>
        <end position="582"/>
    </location>
</feature>
<feature type="signal peptide" evidence="6">
    <location>
        <begin position="1"/>
        <end position="36"/>
    </location>
</feature>
<accession>A0ABP8PGM6</accession>
<keyword evidence="5" id="KW-0472">Membrane</keyword>
<gene>
    <name evidence="7" type="ORF">GCM10023191_011210</name>
</gene>
<dbReference type="Gene3D" id="3.40.50.300">
    <property type="entry name" value="P-loop containing nucleotide triphosphate hydrolases"/>
    <property type="match status" value="1"/>
</dbReference>
<feature type="transmembrane region" description="Helical" evidence="5">
    <location>
        <begin position="218"/>
        <end position="240"/>
    </location>
</feature>
<dbReference type="Proteomes" id="UP001500503">
    <property type="component" value="Unassembled WGS sequence"/>
</dbReference>
<dbReference type="PROSITE" id="PS51318">
    <property type="entry name" value="TAT"/>
    <property type="match status" value="1"/>
</dbReference>
<keyword evidence="5" id="KW-1133">Transmembrane helix</keyword>
<feature type="coiled-coil region" evidence="3">
    <location>
        <begin position="129"/>
        <end position="160"/>
    </location>
</feature>
<keyword evidence="2" id="KW-0067">ATP-binding</keyword>
<keyword evidence="6" id="KW-0732">Signal</keyword>
<name>A0ABP8PGM6_9ACTN</name>
<evidence type="ECO:0000256" key="4">
    <source>
        <dbReference type="SAM" id="MobiDB-lite"/>
    </source>
</evidence>
<dbReference type="InterPro" id="IPR006311">
    <property type="entry name" value="TAT_signal"/>
</dbReference>
<dbReference type="InterPro" id="IPR050445">
    <property type="entry name" value="Bact_polysacc_biosynth/exp"/>
</dbReference>
<evidence type="ECO:0000313" key="7">
    <source>
        <dbReference type="EMBL" id="GAA4485908.1"/>
    </source>
</evidence>
<evidence type="ECO:0000256" key="6">
    <source>
        <dbReference type="SAM" id="SignalP"/>
    </source>
</evidence>
<keyword evidence="8" id="KW-1185">Reference proteome</keyword>
<dbReference type="CDD" id="cd05387">
    <property type="entry name" value="BY-kinase"/>
    <property type="match status" value="1"/>
</dbReference>
<feature type="compositionally biased region" description="Polar residues" evidence="4">
    <location>
        <begin position="541"/>
        <end position="552"/>
    </location>
</feature>
<dbReference type="PANTHER" id="PTHR32309">
    <property type="entry name" value="TYROSINE-PROTEIN KINASE"/>
    <property type="match status" value="1"/>
</dbReference>
<feature type="compositionally biased region" description="Basic and acidic residues" evidence="4">
    <location>
        <begin position="470"/>
        <end position="481"/>
    </location>
</feature>
<reference evidence="8" key="1">
    <citation type="journal article" date="2019" name="Int. J. Syst. Evol. Microbiol.">
        <title>The Global Catalogue of Microorganisms (GCM) 10K type strain sequencing project: providing services to taxonomists for standard genome sequencing and annotation.</title>
        <authorList>
            <consortium name="The Broad Institute Genomics Platform"/>
            <consortium name="The Broad Institute Genome Sequencing Center for Infectious Disease"/>
            <person name="Wu L."/>
            <person name="Ma J."/>
        </authorList>
    </citation>
    <scope>NUCLEOTIDE SEQUENCE [LARGE SCALE GENOMIC DNA]</scope>
    <source>
        <strain evidence="8">JCM 17933</strain>
    </source>
</reference>
<dbReference type="SUPFAM" id="SSF52540">
    <property type="entry name" value="P-loop containing nucleoside triphosphate hydrolases"/>
    <property type="match status" value="1"/>
</dbReference>
<keyword evidence="5" id="KW-0812">Transmembrane</keyword>
<keyword evidence="3" id="KW-0175">Coiled coil</keyword>
<feature type="compositionally biased region" description="Low complexity" evidence="4">
    <location>
        <begin position="505"/>
        <end position="528"/>
    </location>
</feature>
<organism evidence="7 8">
    <name type="scientific">Actinoallomurus oryzae</name>
    <dbReference type="NCBI Taxonomy" id="502180"/>
    <lineage>
        <taxon>Bacteria</taxon>
        <taxon>Bacillati</taxon>
        <taxon>Actinomycetota</taxon>
        <taxon>Actinomycetes</taxon>
        <taxon>Streptosporangiales</taxon>
        <taxon>Thermomonosporaceae</taxon>
        <taxon>Actinoallomurus</taxon>
    </lineage>
</organism>
<comment type="caution">
    <text evidence="7">The sequence shown here is derived from an EMBL/GenBank/DDBJ whole genome shotgun (WGS) entry which is preliminary data.</text>
</comment>
<dbReference type="InterPro" id="IPR005702">
    <property type="entry name" value="Wzc-like_C"/>
</dbReference>
<evidence type="ECO:0000256" key="3">
    <source>
        <dbReference type="SAM" id="Coils"/>
    </source>
</evidence>
<evidence type="ECO:0000313" key="8">
    <source>
        <dbReference type="Proteomes" id="UP001500503"/>
    </source>
</evidence>
<protein>
    <recommendedName>
        <fullName evidence="9">Mrp family chromosome partitioning ATPase</fullName>
    </recommendedName>
</protein>